<dbReference type="InterPro" id="IPR014729">
    <property type="entry name" value="Rossmann-like_a/b/a_fold"/>
</dbReference>
<evidence type="ECO:0000256" key="6">
    <source>
        <dbReference type="ARBA" id="ARBA00022840"/>
    </source>
</evidence>
<dbReference type="AlphaFoldDB" id="A0A420WXI4"/>
<gene>
    <name evidence="8" type="primary">tilS</name>
    <name evidence="10" type="ORF">C7446_1637</name>
</gene>
<proteinExistence type="inferred from homology"/>
<evidence type="ECO:0000256" key="3">
    <source>
        <dbReference type="ARBA" id="ARBA00022598"/>
    </source>
</evidence>
<evidence type="ECO:0000256" key="8">
    <source>
        <dbReference type="HAMAP-Rule" id="MF_01161"/>
    </source>
</evidence>
<comment type="catalytic activity">
    <reaction evidence="7 8">
        <text>cytidine(34) in tRNA(Ile2) + L-lysine + ATP = lysidine(34) in tRNA(Ile2) + AMP + diphosphate + H(+)</text>
        <dbReference type="Rhea" id="RHEA:43744"/>
        <dbReference type="Rhea" id="RHEA-COMP:10625"/>
        <dbReference type="Rhea" id="RHEA-COMP:10670"/>
        <dbReference type="ChEBI" id="CHEBI:15378"/>
        <dbReference type="ChEBI" id="CHEBI:30616"/>
        <dbReference type="ChEBI" id="CHEBI:32551"/>
        <dbReference type="ChEBI" id="CHEBI:33019"/>
        <dbReference type="ChEBI" id="CHEBI:82748"/>
        <dbReference type="ChEBI" id="CHEBI:83665"/>
        <dbReference type="ChEBI" id="CHEBI:456215"/>
        <dbReference type="EC" id="6.3.4.19"/>
    </reaction>
</comment>
<dbReference type="SUPFAM" id="SSF52402">
    <property type="entry name" value="Adenine nucleotide alpha hydrolases-like"/>
    <property type="match status" value="1"/>
</dbReference>
<dbReference type="SUPFAM" id="SSF56037">
    <property type="entry name" value="PheT/TilS domain"/>
    <property type="match status" value="1"/>
</dbReference>
<comment type="domain">
    <text evidence="8">The N-terminal region contains the highly conserved SGGXDS motif, predicted to be a P-loop motif involved in ATP binding.</text>
</comment>
<dbReference type="NCBIfam" id="TIGR02433">
    <property type="entry name" value="lysidine_TilS_C"/>
    <property type="match status" value="1"/>
</dbReference>
<dbReference type="EMBL" id="RBIN01000004">
    <property type="protein sequence ID" value="RKR04430.1"/>
    <property type="molecule type" value="Genomic_DNA"/>
</dbReference>
<protein>
    <recommendedName>
        <fullName evidence="8">tRNA(Ile)-lysidine synthase</fullName>
        <ecNumber evidence="8">6.3.4.19</ecNumber>
    </recommendedName>
    <alternativeName>
        <fullName evidence="8">tRNA(Ile)-2-lysyl-cytidine synthase</fullName>
    </alternativeName>
    <alternativeName>
        <fullName evidence="8">tRNA(Ile)-lysidine synthetase</fullName>
    </alternativeName>
</protein>
<comment type="caution">
    <text evidence="10">The sequence shown here is derived from an EMBL/GenBank/DDBJ whole genome shotgun (WGS) entry which is preliminary data.</text>
</comment>
<dbReference type="PANTHER" id="PTHR43033:SF1">
    <property type="entry name" value="TRNA(ILE)-LYSIDINE SYNTHASE-RELATED"/>
    <property type="match status" value="1"/>
</dbReference>
<dbReference type="Proteomes" id="UP000281975">
    <property type="component" value="Unassembled WGS sequence"/>
</dbReference>
<dbReference type="PANTHER" id="PTHR43033">
    <property type="entry name" value="TRNA(ILE)-LYSIDINE SYNTHASE-RELATED"/>
    <property type="match status" value="1"/>
</dbReference>
<keyword evidence="11" id="KW-1185">Reference proteome</keyword>
<evidence type="ECO:0000256" key="7">
    <source>
        <dbReference type="ARBA" id="ARBA00048539"/>
    </source>
</evidence>
<dbReference type="EC" id="6.3.4.19" evidence="8"/>
<evidence type="ECO:0000256" key="4">
    <source>
        <dbReference type="ARBA" id="ARBA00022694"/>
    </source>
</evidence>
<dbReference type="Pfam" id="PF11734">
    <property type="entry name" value="TilS_C"/>
    <property type="match status" value="1"/>
</dbReference>
<dbReference type="SUPFAM" id="SSF82829">
    <property type="entry name" value="MesJ substrate recognition domain-like"/>
    <property type="match status" value="1"/>
</dbReference>
<dbReference type="InterPro" id="IPR012795">
    <property type="entry name" value="tRNA_Ile_lys_synt_N"/>
</dbReference>
<dbReference type="GO" id="GO:0006400">
    <property type="term" value="P:tRNA modification"/>
    <property type="evidence" value="ECO:0007669"/>
    <property type="project" value="UniProtKB-UniRule"/>
</dbReference>
<keyword evidence="2 8" id="KW-0963">Cytoplasm</keyword>
<dbReference type="Pfam" id="PF09179">
    <property type="entry name" value="TilS"/>
    <property type="match status" value="1"/>
</dbReference>
<dbReference type="InterPro" id="IPR011063">
    <property type="entry name" value="TilS/TtcA_N"/>
</dbReference>
<dbReference type="InterPro" id="IPR015262">
    <property type="entry name" value="tRNA_Ile_lys_synt_subst-bd"/>
</dbReference>
<dbReference type="CDD" id="cd01992">
    <property type="entry name" value="TilS_N"/>
    <property type="match status" value="1"/>
</dbReference>
<keyword evidence="5 8" id="KW-0547">Nucleotide-binding</keyword>
<feature type="binding site" evidence="8">
    <location>
        <begin position="29"/>
        <end position="34"/>
    </location>
    <ligand>
        <name>ATP</name>
        <dbReference type="ChEBI" id="CHEBI:30616"/>
    </ligand>
</feature>
<evidence type="ECO:0000313" key="10">
    <source>
        <dbReference type="EMBL" id="RKR04430.1"/>
    </source>
</evidence>
<evidence type="ECO:0000259" key="9">
    <source>
        <dbReference type="SMART" id="SM00977"/>
    </source>
</evidence>
<accession>A0A420WXI4</accession>
<comment type="subcellular location">
    <subcellularLocation>
        <location evidence="1 8">Cytoplasm</location>
    </subcellularLocation>
</comment>
<dbReference type="GO" id="GO:0005524">
    <property type="term" value="F:ATP binding"/>
    <property type="evidence" value="ECO:0007669"/>
    <property type="project" value="UniProtKB-UniRule"/>
</dbReference>
<dbReference type="NCBIfam" id="TIGR02432">
    <property type="entry name" value="lysidine_TilS_N"/>
    <property type="match status" value="1"/>
</dbReference>
<comment type="function">
    <text evidence="8">Ligates lysine onto the cytidine present at position 34 of the AUA codon-specific tRNA(Ile) that contains the anticodon CAU, in an ATP-dependent manner. Cytidine is converted to lysidine, thus changing the amino acid specificity of the tRNA from methionine to isoleucine.</text>
</comment>
<keyword evidence="4 8" id="KW-0819">tRNA processing</keyword>
<keyword evidence="3 8" id="KW-0436">Ligase</keyword>
<dbReference type="OrthoDB" id="9807403at2"/>
<dbReference type="GO" id="GO:0032267">
    <property type="term" value="F:tRNA(Ile)-lysidine synthase activity"/>
    <property type="evidence" value="ECO:0007669"/>
    <property type="project" value="UniProtKB-EC"/>
</dbReference>
<dbReference type="SMART" id="SM00977">
    <property type="entry name" value="TilS_C"/>
    <property type="match status" value="1"/>
</dbReference>
<dbReference type="InterPro" id="IPR012796">
    <property type="entry name" value="Lysidine-tRNA-synth_C"/>
</dbReference>
<keyword evidence="6 8" id="KW-0067">ATP-binding</keyword>
<dbReference type="Pfam" id="PF01171">
    <property type="entry name" value="ATP_bind_3"/>
    <property type="match status" value="1"/>
</dbReference>
<dbReference type="InterPro" id="IPR012094">
    <property type="entry name" value="tRNA_Ile_lys_synt"/>
</dbReference>
<dbReference type="GO" id="GO:0005737">
    <property type="term" value="C:cytoplasm"/>
    <property type="evidence" value="ECO:0007669"/>
    <property type="project" value="UniProtKB-SubCell"/>
</dbReference>
<comment type="similarity">
    <text evidence="8">Belongs to the tRNA(Ile)-lysidine synthase family.</text>
</comment>
<name>A0A420WXI4_9GAMM</name>
<feature type="domain" description="Lysidine-tRNA(Ile) synthetase C-terminal" evidence="9">
    <location>
        <begin position="361"/>
        <end position="424"/>
    </location>
</feature>
<dbReference type="HAMAP" id="MF_01161">
    <property type="entry name" value="tRNA_Ile_lys_synt"/>
    <property type="match status" value="1"/>
</dbReference>
<dbReference type="Gene3D" id="3.40.50.620">
    <property type="entry name" value="HUPs"/>
    <property type="match status" value="1"/>
</dbReference>
<reference evidence="10 11" key="1">
    <citation type="submission" date="2018-10" db="EMBL/GenBank/DDBJ databases">
        <title>Genomic Encyclopedia of Type Strains, Phase IV (KMG-IV): sequencing the most valuable type-strain genomes for metagenomic binning, comparative biology and taxonomic classification.</title>
        <authorList>
            <person name="Goeker M."/>
        </authorList>
    </citation>
    <scope>NUCLEOTIDE SEQUENCE [LARGE SCALE GENOMIC DNA]</scope>
    <source>
        <strain evidence="10 11">DSM 23229</strain>
    </source>
</reference>
<evidence type="ECO:0000256" key="5">
    <source>
        <dbReference type="ARBA" id="ARBA00022741"/>
    </source>
</evidence>
<evidence type="ECO:0000256" key="2">
    <source>
        <dbReference type="ARBA" id="ARBA00022490"/>
    </source>
</evidence>
<organism evidence="10 11">
    <name type="scientific">Kushneria sinocarnis</name>
    <dbReference type="NCBI Taxonomy" id="595502"/>
    <lineage>
        <taxon>Bacteria</taxon>
        <taxon>Pseudomonadati</taxon>
        <taxon>Pseudomonadota</taxon>
        <taxon>Gammaproteobacteria</taxon>
        <taxon>Oceanospirillales</taxon>
        <taxon>Halomonadaceae</taxon>
        <taxon>Kushneria</taxon>
    </lineage>
</organism>
<evidence type="ECO:0000313" key="11">
    <source>
        <dbReference type="Proteomes" id="UP000281975"/>
    </source>
</evidence>
<sequence length="429" mass="46900">MAAETAAERAVRCAMGELPSGGTLHVALSGGRDSVVLLHLAVLARNRLAPRLRPALTALHVDHGLQPAAADFVGFCRALCRQWAIPLSVVPVTVDTTDGIEAGARRARYAAFAERLGRDDVLWLAHHRGDQAETVLLRLMRGAGVTGLSGMPRARALGGGRLVRPLLGLEAAAVAEHADRHGLAWQEDPSNRDDRFDRNHIRHRVMPALSERWMAEACLAQSADQLGEADELLDELAGLDLARLGQAPGRLPLAGIVALSRPRQRLLIRGCLRRLALPLPSRPRLESLLEQCAEARRDSRIHLDWSGAEARVWRGELFLQPPVAPLPTGWQCDWQGEPGIATPAGRLDWRLVREDGAAVVVSLGPRLGGERLQRGGRHRRVKQLLQEASIPPWRRERVAIARRGSEVVALLGEGMALAADGWRLMDCRE</sequence>
<dbReference type="Gene3D" id="1.20.59.20">
    <property type="match status" value="1"/>
</dbReference>
<evidence type="ECO:0000256" key="1">
    <source>
        <dbReference type="ARBA" id="ARBA00004496"/>
    </source>
</evidence>